<evidence type="ECO:0000256" key="6">
    <source>
        <dbReference type="SAM" id="MobiDB-lite"/>
    </source>
</evidence>
<dbReference type="GO" id="GO:0005829">
    <property type="term" value="C:cytosol"/>
    <property type="evidence" value="ECO:0007669"/>
    <property type="project" value="TreeGrafter"/>
</dbReference>
<dbReference type="AlphaFoldDB" id="A0A818KF55"/>
<evidence type="ECO:0000256" key="4">
    <source>
        <dbReference type="ARBA" id="ARBA00023115"/>
    </source>
</evidence>
<comment type="catalytic activity">
    <reaction evidence="5">
        <text>S-adenosyl-L-methionine + H(+) = S-adenosyl 3-(methylsulfanyl)propylamine + CO2</text>
        <dbReference type="Rhea" id="RHEA:15981"/>
        <dbReference type="ChEBI" id="CHEBI:15378"/>
        <dbReference type="ChEBI" id="CHEBI:16526"/>
        <dbReference type="ChEBI" id="CHEBI:57443"/>
        <dbReference type="ChEBI" id="CHEBI:59789"/>
        <dbReference type="EC" id="4.1.1.50"/>
    </reaction>
</comment>
<evidence type="ECO:0000259" key="7">
    <source>
        <dbReference type="PROSITE" id="PS50097"/>
    </source>
</evidence>
<name>A0A818KF55_9BILA</name>
<evidence type="ECO:0000256" key="2">
    <source>
        <dbReference type="ARBA" id="ARBA00008466"/>
    </source>
</evidence>
<evidence type="ECO:0000256" key="3">
    <source>
        <dbReference type="ARBA" id="ARBA00023066"/>
    </source>
</evidence>
<dbReference type="InterPro" id="IPR003131">
    <property type="entry name" value="T1-type_BTB"/>
</dbReference>
<dbReference type="Gene3D" id="3.60.90.10">
    <property type="entry name" value="S-adenosylmethionine decarboxylase"/>
    <property type="match status" value="1"/>
</dbReference>
<dbReference type="GO" id="GO:0004014">
    <property type="term" value="F:adenosylmethionine decarboxylase activity"/>
    <property type="evidence" value="ECO:0007669"/>
    <property type="project" value="UniProtKB-EC"/>
</dbReference>
<feature type="region of interest" description="Disordered" evidence="6">
    <location>
        <begin position="1"/>
        <end position="34"/>
    </location>
</feature>
<gene>
    <name evidence="8" type="ORF">OKA104_LOCUS4091</name>
</gene>
<evidence type="ECO:0000313" key="8">
    <source>
        <dbReference type="EMBL" id="CAF3551021.1"/>
    </source>
</evidence>
<keyword evidence="4" id="KW-0620">Polyamine biosynthesis</keyword>
<comment type="caution">
    <text evidence="8">The sequence shown here is derived from an EMBL/GenBank/DDBJ whole genome shotgun (WGS) entry which is preliminary data.</text>
</comment>
<evidence type="ECO:0000313" key="9">
    <source>
        <dbReference type="Proteomes" id="UP000663881"/>
    </source>
</evidence>
<reference evidence="8" key="1">
    <citation type="submission" date="2021-02" db="EMBL/GenBank/DDBJ databases">
        <authorList>
            <person name="Nowell W R."/>
        </authorList>
    </citation>
    <scope>NUCLEOTIDE SEQUENCE</scope>
</reference>
<dbReference type="PROSITE" id="PS50097">
    <property type="entry name" value="BTB"/>
    <property type="match status" value="1"/>
</dbReference>
<dbReference type="Gene3D" id="3.30.70.2000">
    <property type="match status" value="1"/>
</dbReference>
<dbReference type="SUPFAM" id="SSF54695">
    <property type="entry name" value="POZ domain"/>
    <property type="match status" value="1"/>
</dbReference>
<dbReference type="InterPro" id="IPR048283">
    <property type="entry name" value="AdoMetDC-like"/>
</dbReference>
<dbReference type="FunFam" id="3.30.710.10:FF:000005">
    <property type="entry name" value="Potassium channel tetramerization domain-containing 17"/>
    <property type="match status" value="1"/>
</dbReference>
<dbReference type="SUPFAM" id="SSF56276">
    <property type="entry name" value="S-adenosylmethionine decarboxylase"/>
    <property type="match status" value="1"/>
</dbReference>
<dbReference type="PANTHER" id="PTHR11570:SF0">
    <property type="entry name" value="S-ADENOSYLMETHIONINE DECARBOXYLASE PROENZYME"/>
    <property type="match status" value="1"/>
</dbReference>
<keyword evidence="3" id="KW-0745">Spermidine biosynthesis</keyword>
<dbReference type="GO" id="GO:0006597">
    <property type="term" value="P:spermine biosynthetic process"/>
    <property type="evidence" value="ECO:0007669"/>
    <property type="project" value="InterPro"/>
</dbReference>
<dbReference type="GO" id="GO:0008295">
    <property type="term" value="P:spermidine biosynthetic process"/>
    <property type="evidence" value="ECO:0007669"/>
    <property type="project" value="UniProtKB-KW"/>
</dbReference>
<sequence length="570" mass="65819">MLTNDNFSSQKNGDTNSIVHIDTRPMSTSTTSSSSDAKRDWVLLNVGGKHFMTTRSTLSKEESFLGRLCQYEPDLKTDVDDKGAYLIDRDPNYFNVVLNYLRHGKLILETNLVEEGVLEEAEFYNIRPLIELVKEKIRERDRRKFNDCRTSRVYRVIQCQEKEVTQLMSSLSDGWKFEQLIGHSPVGSSYMYPEGEFLCIVSKQYDRGTREDNNTSVSERVKILQERGSPKHLEKYIRTFVMTGHFFEGAEKLLEIWFINGNNGSNKSTKCNDLRNIPRDLIEEVLNLVNCKVLTYAQSATTDTYVLSESSMFVFQTHFILKTCGETTLLHAVQPMLELAREYCGFDVVDQIFYSRRKFLRPELQKAPHTSFDHEVSYLDSIFEGGSAYVLGRTNVDCWYLYTLDKTCVSTKTDQTLEIIMTDLDEEKMKIFYQEYTNSAAEATKKAGIDKLFPNAKIFDYLFDPCGYSMNGLLPDGHYFTIHITPEPDFSYVSFETNVSYNQYQELTRKILKMFNPGKFTTTIFGGTASTSLDGQRKMSLYPDYGRIDHQIVCLVDHDLMYSYYKKHPS</sequence>
<feature type="domain" description="BTB" evidence="7">
    <location>
        <begin position="42"/>
        <end position="110"/>
    </location>
</feature>
<dbReference type="Pfam" id="PF01536">
    <property type="entry name" value="SAM_decarbox"/>
    <property type="match status" value="1"/>
</dbReference>
<dbReference type="SMART" id="SM00225">
    <property type="entry name" value="BTB"/>
    <property type="match status" value="1"/>
</dbReference>
<proteinExistence type="inferred from homology"/>
<dbReference type="EMBL" id="CAJOAY010000128">
    <property type="protein sequence ID" value="CAF3551021.1"/>
    <property type="molecule type" value="Genomic_DNA"/>
</dbReference>
<dbReference type="InterPro" id="IPR016067">
    <property type="entry name" value="S-AdoMet_deCO2ase_core"/>
</dbReference>
<dbReference type="PANTHER" id="PTHR11570">
    <property type="entry name" value="S-ADENOSYLMETHIONINE DECARBOXYLASE"/>
    <property type="match status" value="1"/>
</dbReference>
<dbReference type="Proteomes" id="UP000663881">
    <property type="component" value="Unassembled WGS sequence"/>
</dbReference>
<dbReference type="InterPro" id="IPR001985">
    <property type="entry name" value="S-AdoMet_decarboxylase_euk"/>
</dbReference>
<dbReference type="InterPro" id="IPR011333">
    <property type="entry name" value="SKP1/BTB/POZ_sf"/>
</dbReference>
<comment type="pathway">
    <text evidence="1">Amine and polyamine biosynthesis; S-adenosylmethioninamine biosynthesis; S-adenosylmethioninamine from S-adenosyl-L-methionine: step 1/1.</text>
</comment>
<evidence type="ECO:0000256" key="1">
    <source>
        <dbReference type="ARBA" id="ARBA00004911"/>
    </source>
</evidence>
<dbReference type="UniPathway" id="UPA00331">
    <property type="reaction ID" value="UER00451"/>
</dbReference>
<protein>
    <recommendedName>
        <fullName evidence="7">BTB domain-containing protein</fullName>
    </recommendedName>
</protein>
<dbReference type="Pfam" id="PF02214">
    <property type="entry name" value="BTB_2"/>
    <property type="match status" value="1"/>
</dbReference>
<dbReference type="GO" id="GO:0051260">
    <property type="term" value="P:protein homooligomerization"/>
    <property type="evidence" value="ECO:0007669"/>
    <property type="project" value="InterPro"/>
</dbReference>
<evidence type="ECO:0000256" key="5">
    <source>
        <dbReference type="ARBA" id="ARBA00048112"/>
    </source>
</evidence>
<dbReference type="Gene3D" id="6.10.140.750">
    <property type="match status" value="1"/>
</dbReference>
<feature type="compositionally biased region" description="Polar residues" evidence="6">
    <location>
        <begin position="1"/>
        <end position="18"/>
    </location>
</feature>
<organism evidence="8 9">
    <name type="scientific">Adineta steineri</name>
    <dbReference type="NCBI Taxonomy" id="433720"/>
    <lineage>
        <taxon>Eukaryota</taxon>
        <taxon>Metazoa</taxon>
        <taxon>Spiralia</taxon>
        <taxon>Gnathifera</taxon>
        <taxon>Rotifera</taxon>
        <taxon>Eurotatoria</taxon>
        <taxon>Bdelloidea</taxon>
        <taxon>Adinetida</taxon>
        <taxon>Adinetidae</taxon>
        <taxon>Adineta</taxon>
    </lineage>
</organism>
<dbReference type="NCBIfam" id="TIGR00535">
    <property type="entry name" value="SAM_DCase"/>
    <property type="match status" value="1"/>
</dbReference>
<accession>A0A818KF55</accession>
<dbReference type="Gene3D" id="3.30.710.10">
    <property type="entry name" value="Potassium Channel Kv1.1, Chain A"/>
    <property type="match status" value="1"/>
</dbReference>
<dbReference type="InterPro" id="IPR000210">
    <property type="entry name" value="BTB/POZ_dom"/>
</dbReference>
<comment type="similarity">
    <text evidence="2">Belongs to the eukaryotic AdoMetDC family.</text>
</comment>